<protein>
    <recommendedName>
        <fullName evidence="2">Xylanase inhibitor C-terminal domain-containing protein</fullName>
    </recommendedName>
</protein>
<dbReference type="InterPro" id="IPR021109">
    <property type="entry name" value="Peptidase_aspartic_dom_sf"/>
</dbReference>
<feature type="domain" description="Xylanase inhibitor C-terminal" evidence="2">
    <location>
        <begin position="47"/>
        <end position="147"/>
    </location>
</feature>
<dbReference type="PANTHER" id="PTHR47965:SF6">
    <property type="entry name" value="ASPARTIC PROTEINASE GIP1-RELATED"/>
    <property type="match status" value="1"/>
</dbReference>
<gene>
    <name evidence="3" type="ORF">SO802_033683</name>
</gene>
<accession>A0AAW2BF27</accession>
<evidence type="ECO:0000313" key="3">
    <source>
        <dbReference type="EMBL" id="KAK9984158.1"/>
    </source>
</evidence>
<evidence type="ECO:0000259" key="2">
    <source>
        <dbReference type="Pfam" id="PF14541"/>
    </source>
</evidence>
<name>A0AAW2BF27_9ROSI</name>
<dbReference type="GO" id="GO:0004190">
    <property type="term" value="F:aspartic-type endopeptidase activity"/>
    <property type="evidence" value="ECO:0007669"/>
    <property type="project" value="InterPro"/>
</dbReference>
<feature type="compositionally biased region" description="Polar residues" evidence="1">
    <location>
        <begin position="13"/>
        <end position="26"/>
    </location>
</feature>
<dbReference type="SUPFAM" id="SSF50630">
    <property type="entry name" value="Acid proteases"/>
    <property type="match status" value="1"/>
</dbReference>
<organism evidence="3 4">
    <name type="scientific">Lithocarpus litseifolius</name>
    <dbReference type="NCBI Taxonomy" id="425828"/>
    <lineage>
        <taxon>Eukaryota</taxon>
        <taxon>Viridiplantae</taxon>
        <taxon>Streptophyta</taxon>
        <taxon>Embryophyta</taxon>
        <taxon>Tracheophyta</taxon>
        <taxon>Spermatophyta</taxon>
        <taxon>Magnoliopsida</taxon>
        <taxon>eudicotyledons</taxon>
        <taxon>Gunneridae</taxon>
        <taxon>Pentapetalae</taxon>
        <taxon>rosids</taxon>
        <taxon>fabids</taxon>
        <taxon>Fagales</taxon>
        <taxon>Fagaceae</taxon>
        <taxon>Lithocarpus</taxon>
    </lineage>
</organism>
<dbReference type="EMBL" id="JAZDWU010000012">
    <property type="protein sequence ID" value="KAK9984158.1"/>
    <property type="molecule type" value="Genomic_DNA"/>
</dbReference>
<proteinExistence type="predicted"/>
<feature type="region of interest" description="Disordered" evidence="1">
    <location>
        <begin position="1"/>
        <end position="32"/>
    </location>
</feature>
<evidence type="ECO:0000313" key="4">
    <source>
        <dbReference type="Proteomes" id="UP001459277"/>
    </source>
</evidence>
<dbReference type="AlphaFoldDB" id="A0AAW2BF27"/>
<keyword evidence="4" id="KW-1185">Reference proteome</keyword>
<dbReference type="GO" id="GO:0006508">
    <property type="term" value="P:proteolysis"/>
    <property type="evidence" value="ECO:0007669"/>
    <property type="project" value="InterPro"/>
</dbReference>
<sequence>MKWQNPFGHRSTRSTSFSKNDQNSPSHPRVDRRKVFVSEASSSAFNLTAVTDHTLSFDLCYEAEDVTTAPKGPSVPTIVLVMHRPDAVCRITGSNSMVRTTRDDADLWCLGIMNGGLSMKTSIVIGGYQMEDNLLQFDLESTRLGFSSSLLLQGTTCADFTFTSVTNTQPHSNKPKHPFVSILFHFLFFLIFL</sequence>
<reference evidence="3 4" key="1">
    <citation type="submission" date="2024-01" db="EMBL/GenBank/DDBJ databases">
        <title>A telomere-to-telomere, gap-free genome of sweet tea (Lithocarpus litseifolius).</title>
        <authorList>
            <person name="Zhou J."/>
        </authorList>
    </citation>
    <scope>NUCLEOTIDE SEQUENCE [LARGE SCALE GENOMIC DNA]</scope>
    <source>
        <strain evidence="3">Zhou-2022a</strain>
        <tissue evidence="3">Leaf</tissue>
    </source>
</reference>
<dbReference type="Pfam" id="PF14541">
    <property type="entry name" value="TAXi_C"/>
    <property type="match status" value="1"/>
</dbReference>
<dbReference type="InterPro" id="IPR001461">
    <property type="entry name" value="Aspartic_peptidase_A1"/>
</dbReference>
<comment type="caution">
    <text evidence="3">The sequence shown here is derived from an EMBL/GenBank/DDBJ whole genome shotgun (WGS) entry which is preliminary data.</text>
</comment>
<dbReference type="InterPro" id="IPR032799">
    <property type="entry name" value="TAXi_C"/>
</dbReference>
<evidence type="ECO:0000256" key="1">
    <source>
        <dbReference type="SAM" id="MobiDB-lite"/>
    </source>
</evidence>
<dbReference type="PANTHER" id="PTHR47965">
    <property type="entry name" value="ASPARTYL PROTEASE-RELATED"/>
    <property type="match status" value="1"/>
</dbReference>
<dbReference type="Gene3D" id="2.40.70.10">
    <property type="entry name" value="Acid Proteases"/>
    <property type="match status" value="1"/>
</dbReference>
<dbReference type="Proteomes" id="UP001459277">
    <property type="component" value="Unassembled WGS sequence"/>
</dbReference>